<sequence length="348" mass="39871">MPPYPVWLRVRSTSITLLAIVVTLVLPCHSGTVSCRVLRLAGKFLCQFDTIDLRLQYRFVDHHQNGPRFEVSTERKHAFFRLQHSLASDDEAAKVYDCVKNRKAKTFDGRARAVWSIPECSSVEEAEGLSPAPKRVEDVQDENAKAFETIDRISHLYSAGERIYYAEELREPSDWCANPGNRKRRRHRKSRHRESTVGFVELSRMVAARWAELDTIDAETFKFVHELAAEKRREMDQYNKMIAVSGRSAPPEDKMPRKKLHVGSKRRPGSSSTMRITHNKPSRKNKIPRRKETFYKHTDLEVDLCEKCTSESAQVVSSHGPSSVAPEYPMSCTKTKGCPLISLLRAIW</sequence>
<accession>K0SC32</accession>
<reference evidence="2 3" key="1">
    <citation type="journal article" date="2012" name="Genome Biol.">
        <title>Genome and low-iron response of an oceanic diatom adapted to chronic iron limitation.</title>
        <authorList>
            <person name="Lommer M."/>
            <person name="Specht M."/>
            <person name="Roy A.S."/>
            <person name="Kraemer L."/>
            <person name="Andreson R."/>
            <person name="Gutowska M.A."/>
            <person name="Wolf J."/>
            <person name="Bergner S.V."/>
            <person name="Schilhabel M.B."/>
            <person name="Klostermeier U.C."/>
            <person name="Beiko R.G."/>
            <person name="Rosenstiel P."/>
            <person name="Hippler M."/>
            <person name="Laroche J."/>
        </authorList>
    </citation>
    <scope>NUCLEOTIDE SEQUENCE [LARGE SCALE GENOMIC DNA]</scope>
    <source>
        <strain evidence="2 3">CCMP1005</strain>
    </source>
</reference>
<feature type="compositionally biased region" description="Basic residues" evidence="1">
    <location>
        <begin position="256"/>
        <end position="268"/>
    </location>
</feature>
<gene>
    <name evidence="2" type="ORF">THAOC_21367</name>
</gene>
<organism evidence="2 3">
    <name type="scientific">Thalassiosira oceanica</name>
    <name type="common">Marine diatom</name>
    <dbReference type="NCBI Taxonomy" id="159749"/>
    <lineage>
        <taxon>Eukaryota</taxon>
        <taxon>Sar</taxon>
        <taxon>Stramenopiles</taxon>
        <taxon>Ochrophyta</taxon>
        <taxon>Bacillariophyta</taxon>
        <taxon>Coscinodiscophyceae</taxon>
        <taxon>Thalassiosirophycidae</taxon>
        <taxon>Thalassiosirales</taxon>
        <taxon>Thalassiosiraceae</taxon>
        <taxon>Thalassiosira</taxon>
    </lineage>
</organism>
<dbReference type="AlphaFoldDB" id="K0SC32"/>
<keyword evidence="3" id="KW-1185">Reference proteome</keyword>
<evidence type="ECO:0000313" key="2">
    <source>
        <dbReference type="EMBL" id="EJK58501.1"/>
    </source>
</evidence>
<proteinExistence type="predicted"/>
<name>K0SC32_THAOC</name>
<feature type="compositionally biased region" description="Basic residues" evidence="1">
    <location>
        <begin position="277"/>
        <end position="286"/>
    </location>
</feature>
<protein>
    <submittedName>
        <fullName evidence="2">Uncharacterized protein</fullName>
    </submittedName>
</protein>
<evidence type="ECO:0000313" key="3">
    <source>
        <dbReference type="Proteomes" id="UP000266841"/>
    </source>
</evidence>
<comment type="caution">
    <text evidence="2">The sequence shown here is derived from an EMBL/GenBank/DDBJ whole genome shotgun (WGS) entry which is preliminary data.</text>
</comment>
<evidence type="ECO:0000256" key="1">
    <source>
        <dbReference type="SAM" id="MobiDB-lite"/>
    </source>
</evidence>
<dbReference type="EMBL" id="AGNL01025040">
    <property type="protein sequence ID" value="EJK58501.1"/>
    <property type="molecule type" value="Genomic_DNA"/>
</dbReference>
<dbReference type="Proteomes" id="UP000266841">
    <property type="component" value="Unassembled WGS sequence"/>
</dbReference>
<feature type="region of interest" description="Disordered" evidence="1">
    <location>
        <begin position="246"/>
        <end position="286"/>
    </location>
</feature>